<reference evidence="1" key="1">
    <citation type="journal article" date="2020" name="Nature">
        <title>Giant virus diversity and host interactions through global metagenomics.</title>
        <authorList>
            <person name="Schulz F."/>
            <person name="Roux S."/>
            <person name="Paez-Espino D."/>
            <person name="Jungbluth S."/>
            <person name="Walsh D.A."/>
            <person name="Denef V.J."/>
            <person name="McMahon K.D."/>
            <person name="Konstantinidis K.T."/>
            <person name="Eloe-Fadrosh E.A."/>
            <person name="Kyrpides N.C."/>
            <person name="Woyke T."/>
        </authorList>
    </citation>
    <scope>NUCLEOTIDE SEQUENCE</scope>
    <source>
        <strain evidence="1">GVMAG-S-3300010158-109</strain>
    </source>
</reference>
<dbReference type="AlphaFoldDB" id="A0A6C0KGQ5"/>
<protein>
    <recommendedName>
        <fullName evidence="2">F-box domain-containing protein</fullName>
    </recommendedName>
</protein>
<sequence>MNTDETFLIICSFLQPLEICRMRYLSSHHNKICDKWLSKRKFGLNLQNEACPQCGKWLFEEDITSDTTFYDVLYGNIEEIEESRIDYVDGKERRHLLCEECLYDEKEFEDLRFRYKGSRKYQLTIVHHPTYPWAFLTSSNFWNEFRTFIPSFGIYREDDDEMEDVLEWDEQNLEYYNPLEIGFTSFPIA</sequence>
<dbReference type="EMBL" id="MN740868">
    <property type="protein sequence ID" value="QHU15860.1"/>
    <property type="molecule type" value="Genomic_DNA"/>
</dbReference>
<name>A0A6C0KGQ5_9ZZZZ</name>
<organism evidence="1">
    <name type="scientific">viral metagenome</name>
    <dbReference type="NCBI Taxonomy" id="1070528"/>
    <lineage>
        <taxon>unclassified sequences</taxon>
        <taxon>metagenomes</taxon>
        <taxon>organismal metagenomes</taxon>
    </lineage>
</organism>
<accession>A0A6C0KGQ5</accession>
<evidence type="ECO:0000313" key="1">
    <source>
        <dbReference type="EMBL" id="QHU15860.1"/>
    </source>
</evidence>
<evidence type="ECO:0008006" key="2">
    <source>
        <dbReference type="Google" id="ProtNLM"/>
    </source>
</evidence>
<proteinExistence type="predicted"/>